<dbReference type="Gene3D" id="3.90.1170.50">
    <property type="entry name" value="Aldehyde oxidase/xanthine dehydrogenase, a/b hammerhead"/>
    <property type="match status" value="1"/>
</dbReference>
<evidence type="ECO:0000256" key="7">
    <source>
        <dbReference type="ARBA" id="ARBA00034078"/>
    </source>
</evidence>
<keyword evidence="5" id="KW-0408">Iron</keyword>
<dbReference type="InterPro" id="IPR002346">
    <property type="entry name" value="Mopterin_DH_FAD-bd"/>
</dbReference>
<reference evidence="10" key="3">
    <citation type="submission" date="2025-08" db="UniProtKB">
        <authorList>
            <consortium name="RefSeq"/>
        </authorList>
    </citation>
    <scope>IDENTIFICATION</scope>
</reference>
<evidence type="ECO:0000256" key="5">
    <source>
        <dbReference type="ARBA" id="ARBA00023004"/>
    </source>
</evidence>
<dbReference type="InterPro" id="IPR016167">
    <property type="entry name" value="FAD-bd_PCMH_sub1"/>
</dbReference>
<dbReference type="SMART" id="SM01092">
    <property type="entry name" value="CO_deh_flav_C"/>
    <property type="match status" value="1"/>
</dbReference>
<comment type="cofactor">
    <cofactor evidence="1">
        <name>Mo-molybdopterin</name>
        <dbReference type="ChEBI" id="CHEBI:71302"/>
    </cofactor>
</comment>
<dbReference type="GO" id="GO:0051537">
    <property type="term" value="F:2 iron, 2 sulfur cluster binding"/>
    <property type="evidence" value="ECO:0007669"/>
    <property type="project" value="UniProtKB-KW"/>
</dbReference>
<dbReference type="Gene3D" id="3.30.365.10">
    <property type="entry name" value="Aldehyde oxidase/xanthine dehydrogenase, molybdopterin binding domain"/>
    <property type="match status" value="4"/>
</dbReference>
<dbReference type="Pfam" id="PF20256">
    <property type="entry name" value="MoCoBD_2"/>
    <property type="match status" value="2"/>
</dbReference>
<name>A0A9U5GFY4_9BURK</name>
<dbReference type="Pfam" id="PF02738">
    <property type="entry name" value="MoCoBD_1"/>
    <property type="match status" value="1"/>
</dbReference>
<accession>A0A9U5GFY4</accession>
<evidence type="ECO:0000313" key="10">
    <source>
        <dbReference type="RefSeq" id="WP_084544596.1"/>
    </source>
</evidence>
<keyword evidence="9" id="KW-1185">Reference proteome</keyword>
<reference evidence="10" key="1">
    <citation type="journal article" date="1995" name="Science">
        <title>Crystal structure of the xanthine oxidase-related aldehyde oxido-reductase from D. gigas.</title>
        <authorList>
            <person name="Romao M.J."/>
            <person name="Archer M."/>
            <person name="Moura I."/>
            <person name="Moura J.J."/>
            <person name="LeGall J."/>
            <person name="Engh R."/>
            <person name="Schneider M."/>
            <person name="Hof P."/>
            <person name="Huber R."/>
        </authorList>
    </citation>
    <scope>NUCLEOTIDE SEQUENCE</scope>
</reference>
<evidence type="ECO:0000256" key="6">
    <source>
        <dbReference type="ARBA" id="ARBA00023014"/>
    </source>
</evidence>
<keyword evidence="4" id="KW-0274">FAD</keyword>
<dbReference type="SUPFAM" id="SSF55447">
    <property type="entry name" value="CO dehydrogenase flavoprotein C-terminal domain-like"/>
    <property type="match status" value="1"/>
</dbReference>
<keyword evidence="4" id="KW-0285">Flavoprotein</keyword>
<keyword evidence="3" id="KW-0479">Metal-binding</keyword>
<evidence type="ECO:0000256" key="1">
    <source>
        <dbReference type="ARBA" id="ARBA00001924"/>
    </source>
</evidence>
<dbReference type="InterPro" id="IPR000674">
    <property type="entry name" value="Ald_Oxase/Xan_DH_a/b"/>
</dbReference>
<protein>
    <submittedName>
        <fullName evidence="10">Molybdopterin cofactor-binding domain-containing protein</fullName>
    </submittedName>
</protein>
<dbReference type="Pfam" id="PF03450">
    <property type="entry name" value="CO_deh_flav_C"/>
    <property type="match status" value="1"/>
</dbReference>
<dbReference type="SUPFAM" id="SSF56176">
    <property type="entry name" value="FAD-binding/transporter-associated domain-like"/>
    <property type="match status" value="1"/>
</dbReference>
<dbReference type="Proteomes" id="UP000675920">
    <property type="component" value="Unplaced"/>
</dbReference>
<dbReference type="Gene3D" id="3.30.43.10">
    <property type="entry name" value="Uridine Diphospho-n-acetylenolpyruvylglucosamine Reductase, domain 2"/>
    <property type="match status" value="1"/>
</dbReference>
<organism evidence="9 10">
    <name type="scientific">Derxia gummosa DSM 723</name>
    <dbReference type="NCBI Taxonomy" id="1121388"/>
    <lineage>
        <taxon>Bacteria</taxon>
        <taxon>Pseudomonadati</taxon>
        <taxon>Pseudomonadota</taxon>
        <taxon>Betaproteobacteria</taxon>
        <taxon>Burkholderiales</taxon>
        <taxon>Alcaligenaceae</taxon>
        <taxon>Derxia</taxon>
    </lineage>
</organism>
<evidence type="ECO:0000259" key="8">
    <source>
        <dbReference type="PROSITE" id="PS51387"/>
    </source>
</evidence>
<dbReference type="InterPro" id="IPR008274">
    <property type="entry name" value="AldOxase/xan_DH_MoCoBD1"/>
</dbReference>
<comment type="cofactor">
    <cofactor evidence="7">
        <name>[2Fe-2S] cluster</name>
        <dbReference type="ChEBI" id="CHEBI:190135"/>
    </cofactor>
</comment>
<dbReference type="Gene3D" id="3.30.390.50">
    <property type="entry name" value="CO dehydrogenase flavoprotein, C-terminal domain"/>
    <property type="match status" value="1"/>
</dbReference>
<reference evidence="10" key="2">
    <citation type="journal article" date="1999" name="Proc. Natl. Acad. Sci. U.S.A.">
        <title>Crystal structure and mechanism of CO dehydrogenase, a molybdo iron-sulfur flavoprotein containing S-selanylcysteine.</title>
        <authorList>
            <person name="Dobbek H."/>
            <person name="Gremer L."/>
            <person name="Meyer O."/>
            <person name="Huber R."/>
        </authorList>
    </citation>
    <scope>NUCLEOTIDE SEQUENCE</scope>
</reference>
<dbReference type="SUPFAM" id="SSF56003">
    <property type="entry name" value="Molybdenum cofactor-binding domain"/>
    <property type="match status" value="1"/>
</dbReference>
<dbReference type="PANTHER" id="PTHR11908:SF123">
    <property type="entry name" value="ALDEHYDE OXIDOREDUCTASE MOLYBDENUM-BINDING SUBUNIT PAOC"/>
    <property type="match status" value="1"/>
</dbReference>
<dbReference type="GO" id="GO:0016491">
    <property type="term" value="F:oxidoreductase activity"/>
    <property type="evidence" value="ECO:0007669"/>
    <property type="project" value="InterPro"/>
</dbReference>
<dbReference type="Pfam" id="PF00941">
    <property type="entry name" value="FAD_binding_5"/>
    <property type="match status" value="1"/>
</dbReference>
<keyword evidence="2" id="KW-0001">2Fe-2S</keyword>
<evidence type="ECO:0000256" key="4">
    <source>
        <dbReference type="ARBA" id="ARBA00022827"/>
    </source>
</evidence>
<dbReference type="InterPro" id="IPR036683">
    <property type="entry name" value="CO_DH_flav_C_dom_sf"/>
</dbReference>
<sequence length="1083" mass="114877">MKPFAFRRAATPDEALAQATDGFARYIAGGTNLLDLMKLEIEAPATMVDINRLALDRIQPLPGGGLRIGALARNADLAADGLVREHWPLLSRALLSGASAQIRNRATTAGNLLQRTRCNYFYDPAQPCNKREPGSGCGAMEGFNRMNAILGGSPSCIAVHPSDMAVALRVLDAEIETLTRDGRRRSIPLGQFHRLPGDTPHIETALEEGELVTGVLLPPAPVGSQHYVKVRDRASYAFALVSIAAVVDVADGRIRAARLAFGGIAPKPWRDPDVEALLSGAPASDATFADAARLLLRNARGHGHNDFKIPLLERTFEALLHDACGLSHTNGHDPHAPTPADLRLAQPDRGSEPVVVRADGSAADAPAGPIGQPLPRVEGRLKVTGQARYAHEVRDLAAPMQVTAPSTGAATAQGVAPVPSAAAQGGSRAHAHGVIVGATAARGRITQLDTRVAETLPGVLLVLTHRNMPRQGRPDDGAAPQMTSDRIDQYDQPVALVVADSLEAASAAARRIEVTIEPDLSGARYDIEAAREAAVTPKAMIRPPESIVGNLDRAMREAPFTLDATWTTPHQSHAAMEPHAAVADWDGDALTVHCANQMVQRAPKILAATFGLPEAKVHCISSFIGGGFGGKLEVRAETVLATAAALALKRPVRVMQTRQQVFHNTSHRSATVQRIRLAADESGVLSGLGHEVLASNRPGAHFYEMAADQTRSLYAAAHRRTTHRLAPLDLPESASMRAPGEAVGLLAIEGAMDELAEMLGLDPIELRIRNEPEVDPESGAPFSTRRLVDCMLHGARRFGWADRPLTPANRREGRLWIGTGMAAAIRGNLLQPASARVRLDEAGATVETSMTDIGTGSYTVLAQIAAETLGLPVERITVRLGDSRLPAGPGSGGSWGANSSGMAVRLACEKLRDKLAGTGERTGSASADFKPGDELKTYSQYSYGAHFAEVSVDDATGEVRVRRMLGVFEAGRLLNARTARSQALGGMIFGIGSALMEELAVDAKRGFFVNHDLANYHVPAHADVPALEVEFLESFDDKANALGGKGLGELGISGAGAAIANAVWHACGVRVRDYPITPDKLMR</sequence>
<dbReference type="PANTHER" id="PTHR11908">
    <property type="entry name" value="XANTHINE DEHYDROGENASE"/>
    <property type="match status" value="1"/>
</dbReference>
<keyword evidence="6" id="KW-0411">Iron-sulfur</keyword>
<dbReference type="Pfam" id="PF01315">
    <property type="entry name" value="Ald_Xan_dh_C"/>
    <property type="match status" value="1"/>
</dbReference>
<dbReference type="GO" id="GO:0005506">
    <property type="term" value="F:iron ion binding"/>
    <property type="evidence" value="ECO:0007669"/>
    <property type="project" value="InterPro"/>
</dbReference>
<dbReference type="RefSeq" id="WP_084544596.1">
    <property type="nucleotide sequence ID" value="NZ_AXWS01000003.1"/>
</dbReference>
<dbReference type="InterPro" id="IPR046867">
    <property type="entry name" value="AldOxase/xan_DH_MoCoBD2"/>
</dbReference>
<dbReference type="InterPro" id="IPR005107">
    <property type="entry name" value="CO_DH_flav_C"/>
</dbReference>
<dbReference type="InterPro" id="IPR016208">
    <property type="entry name" value="Ald_Oxase/xanthine_DH-like"/>
</dbReference>
<dbReference type="InterPro" id="IPR036318">
    <property type="entry name" value="FAD-bd_PCMH-like_sf"/>
</dbReference>
<dbReference type="InterPro" id="IPR037165">
    <property type="entry name" value="AldOxase/xan_DH_Mopterin-bd_sf"/>
</dbReference>
<feature type="domain" description="FAD-binding PCMH-type" evidence="8">
    <location>
        <begin position="1"/>
        <end position="222"/>
    </location>
</feature>
<dbReference type="InterPro" id="IPR016169">
    <property type="entry name" value="FAD-bd_PCMH_sub2"/>
</dbReference>
<dbReference type="AlphaFoldDB" id="A0A9U5GFY4"/>
<evidence type="ECO:0000256" key="3">
    <source>
        <dbReference type="ARBA" id="ARBA00022723"/>
    </source>
</evidence>
<evidence type="ECO:0000313" key="9">
    <source>
        <dbReference type="Proteomes" id="UP000675920"/>
    </source>
</evidence>
<dbReference type="PROSITE" id="PS51387">
    <property type="entry name" value="FAD_PCMH"/>
    <property type="match status" value="1"/>
</dbReference>
<dbReference type="GO" id="GO:0071949">
    <property type="term" value="F:FAD binding"/>
    <property type="evidence" value="ECO:0007669"/>
    <property type="project" value="InterPro"/>
</dbReference>
<evidence type="ECO:0000256" key="2">
    <source>
        <dbReference type="ARBA" id="ARBA00022714"/>
    </source>
</evidence>
<dbReference type="InterPro" id="IPR036856">
    <property type="entry name" value="Ald_Oxase/Xan_DH_a/b_sf"/>
</dbReference>
<proteinExistence type="predicted"/>
<dbReference type="Gene3D" id="3.30.465.10">
    <property type="match status" value="2"/>
</dbReference>
<dbReference type="InterPro" id="IPR016166">
    <property type="entry name" value="FAD-bd_PCMH"/>
</dbReference>
<dbReference type="SMART" id="SM01008">
    <property type="entry name" value="Ald_Xan_dh_C"/>
    <property type="match status" value="1"/>
</dbReference>
<dbReference type="SUPFAM" id="SSF54665">
    <property type="entry name" value="CO dehydrogenase molybdoprotein N-domain-like"/>
    <property type="match status" value="2"/>
</dbReference>
<dbReference type="OrthoDB" id="221297at2"/>